<accession>A0A5L8W204</accession>
<evidence type="ECO:0000313" key="6">
    <source>
        <dbReference type="Proteomes" id="UP000535509"/>
    </source>
</evidence>
<feature type="transmembrane region" description="Helical" evidence="1">
    <location>
        <begin position="6"/>
        <end position="25"/>
    </location>
</feature>
<dbReference type="EMBL" id="AABTCC010000013">
    <property type="protein sequence ID" value="EAI8859226.1"/>
    <property type="molecule type" value="Genomic_DNA"/>
</dbReference>
<feature type="transmembrane region" description="Helical" evidence="1">
    <location>
        <begin position="34"/>
        <end position="54"/>
    </location>
</feature>
<sequence>MEYLPYILVAGFATILTRFLPYWLFKKRSDNKTLLYLQQTTTLIIMIVLLFYALRSMEFSTFNLGFSAIFCLFLVFALQIWKKNSLISIMVPTIIYMIIIRFV</sequence>
<dbReference type="AlphaFoldDB" id="A0A5L8W204"/>
<reference evidence="5 7" key="1">
    <citation type="submission" date="2018-05" db="EMBL/GenBank/DDBJ databases">
        <authorList>
            <consortium name="PulseNet: The National Subtyping Network for Foodborne Disease Surveillance"/>
            <person name="Tarr C.L."/>
            <person name="Trees E."/>
            <person name="Katz L.S."/>
            <person name="Carleton-Romer H.A."/>
            <person name="Stroika S."/>
            <person name="Kucerova Z."/>
            <person name="Roache K.F."/>
            <person name="Sabol A.L."/>
            <person name="Besser J."/>
            <person name="Gerner-Smidt P."/>
        </authorList>
    </citation>
    <scope>NUCLEOTIDE SEQUENCE</scope>
    <source>
        <strain evidence="4">2014D-0197</strain>
        <strain evidence="2 7">2016D-0221</strain>
        <strain evidence="5">D4313</strain>
        <strain evidence="3 6">PNUSAC001503</strain>
    </source>
</reference>
<dbReference type="RefSeq" id="WP_011732010.1">
    <property type="nucleotide sequence ID" value="NZ_AABUZP020000005.1"/>
</dbReference>
<evidence type="ECO:0000313" key="7">
    <source>
        <dbReference type="Proteomes" id="UP000557842"/>
    </source>
</evidence>
<dbReference type="OMA" id="GMVICRI"/>
<dbReference type="PIRSF" id="PIRSF003203">
    <property type="entry name" value="AzlD"/>
    <property type="match status" value="1"/>
</dbReference>
<keyword evidence="1" id="KW-0812">Transmembrane</keyword>
<dbReference type="EMBL" id="AABQDW010000001">
    <property type="protein sequence ID" value="EAI5407299.1"/>
    <property type="molecule type" value="Genomic_DNA"/>
</dbReference>
<keyword evidence="1" id="KW-0472">Membrane</keyword>
<evidence type="ECO:0000313" key="4">
    <source>
        <dbReference type="EMBL" id="EAK0452925.1"/>
    </source>
</evidence>
<dbReference type="GeneID" id="61064773"/>
<protein>
    <submittedName>
        <fullName evidence="5">Branched-chain amino acid ABC transporter</fullName>
    </submittedName>
</protein>
<organism evidence="5">
    <name type="scientific">Campylobacter fetus</name>
    <dbReference type="NCBI Taxonomy" id="196"/>
    <lineage>
        <taxon>Bacteria</taxon>
        <taxon>Pseudomonadati</taxon>
        <taxon>Campylobacterota</taxon>
        <taxon>Epsilonproteobacteria</taxon>
        <taxon>Campylobacterales</taxon>
        <taxon>Campylobacteraceae</taxon>
        <taxon>Campylobacter</taxon>
    </lineage>
</organism>
<evidence type="ECO:0000313" key="2">
    <source>
        <dbReference type="EMBL" id="EAI5407299.1"/>
    </source>
</evidence>
<dbReference type="EMBL" id="AACCXM010000001">
    <property type="protein sequence ID" value="EAK0468086.1"/>
    <property type="molecule type" value="Genomic_DNA"/>
</dbReference>
<dbReference type="Proteomes" id="UP000535509">
    <property type="component" value="Unassembled WGS sequence"/>
</dbReference>
<name>A0A5L8W204_CAMFE</name>
<evidence type="ECO:0000313" key="3">
    <source>
        <dbReference type="EMBL" id="EAI8859226.1"/>
    </source>
</evidence>
<evidence type="ECO:0000313" key="5">
    <source>
        <dbReference type="EMBL" id="EAK0468086.1"/>
    </source>
</evidence>
<dbReference type="Proteomes" id="UP000557842">
    <property type="component" value="Unassembled WGS sequence"/>
</dbReference>
<keyword evidence="1" id="KW-1133">Transmembrane helix</keyword>
<feature type="transmembrane region" description="Helical" evidence="1">
    <location>
        <begin position="60"/>
        <end position="78"/>
    </location>
</feature>
<dbReference type="EMBL" id="AACCXK010000006">
    <property type="protein sequence ID" value="EAK0452925.1"/>
    <property type="molecule type" value="Genomic_DNA"/>
</dbReference>
<dbReference type="InterPro" id="IPR008407">
    <property type="entry name" value="Brnchd-chn_aa_trnsp_AzlD"/>
</dbReference>
<keyword evidence="6" id="KW-1185">Reference proteome</keyword>
<proteinExistence type="predicted"/>
<feature type="transmembrane region" description="Helical" evidence="1">
    <location>
        <begin position="85"/>
        <end position="102"/>
    </location>
</feature>
<gene>
    <name evidence="4" type="ORF">AAH17_04550</name>
    <name evidence="5" type="ORF">AAH24_01690</name>
    <name evidence="2" type="ORF">BVH53_01045</name>
    <name evidence="3" type="ORF">CX802_05165</name>
</gene>
<dbReference type="Pfam" id="PF05437">
    <property type="entry name" value="AzlD"/>
    <property type="match status" value="1"/>
</dbReference>
<evidence type="ECO:0000256" key="1">
    <source>
        <dbReference type="SAM" id="Phobius"/>
    </source>
</evidence>
<comment type="caution">
    <text evidence="5">The sequence shown here is derived from an EMBL/GenBank/DDBJ whole genome shotgun (WGS) entry which is preliminary data.</text>
</comment>